<evidence type="ECO:0000313" key="2">
    <source>
        <dbReference type="Proteomes" id="UP000230233"/>
    </source>
</evidence>
<dbReference type="EMBL" id="PDUG01000002">
    <property type="protein sequence ID" value="PIC45620.1"/>
    <property type="molecule type" value="Genomic_DNA"/>
</dbReference>
<dbReference type="Proteomes" id="UP000230233">
    <property type="component" value="Chromosome II"/>
</dbReference>
<comment type="caution">
    <text evidence="1">The sequence shown here is derived from an EMBL/GenBank/DDBJ whole genome shotgun (WGS) entry which is preliminary data.</text>
</comment>
<reference evidence="2" key="1">
    <citation type="submission" date="2017-10" db="EMBL/GenBank/DDBJ databases">
        <title>Rapid genome shrinkage in a self-fertile nematode reveals novel sperm competition proteins.</title>
        <authorList>
            <person name="Yin D."/>
            <person name="Schwarz E.M."/>
            <person name="Thomas C.G."/>
            <person name="Felde R.L."/>
            <person name="Korf I.F."/>
            <person name="Cutter A.D."/>
            <person name="Schartner C.M."/>
            <person name="Ralston E.J."/>
            <person name="Meyer B.J."/>
            <person name="Haag E.S."/>
        </authorList>
    </citation>
    <scope>NUCLEOTIDE SEQUENCE [LARGE SCALE GENOMIC DNA]</scope>
    <source>
        <strain evidence="2">JU1422</strain>
    </source>
</reference>
<accession>A0A2G5V1I7</accession>
<proteinExistence type="predicted"/>
<organism evidence="1 2">
    <name type="scientific">Caenorhabditis nigoni</name>
    <dbReference type="NCBI Taxonomy" id="1611254"/>
    <lineage>
        <taxon>Eukaryota</taxon>
        <taxon>Metazoa</taxon>
        <taxon>Ecdysozoa</taxon>
        <taxon>Nematoda</taxon>
        <taxon>Chromadorea</taxon>
        <taxon>Rhabditida</taxon>
        <taxon>Rhabditina</taxon>
        <taxon>Rhabditomorpha</taxon>
        <taxon>Rhabditoidea</taxon>
        <taxon>Rhabditidae</taxon>
        <taxon>Peloderinae</taxon>
        <taxon>Caenorhabditis</taxon>
    </lineage>
</organism>
<protein>
    <submittedName>
        <fullName evidence="1">Uncharacterized protein</fullName>
    </submittedName>
</protein>
<evidence type="ECO:0000313" key="1">
    <source>
        <dbReference type="EMBL" id="PIC45620.1"/>
    </source>
</evidence>
<sequence length="146" mass="16682">MVLTENILNRSRAGIRRNSSLFENRDNTLKYSKDVLKNPNDEALGKKENEKDEVLITQNRMRNPSAGGSNGFFFVSQFDGISPSSKMDIHTRRRRVLCPCVSFFASSPLHRLPDPVGFLHSNLIHSHCNPLSPHPQYFQRETVDLE</sequence>
<name>A0A2G5V1I7_9PELO</name>
<keyword evidence="2" id="KW-1185">Reference proteome</keyword>
<dbReference type="AlphaFoldDB" id="A0A2G5V1I7"/>
<gene>
    <name evidence="1" type="primary">Cnig_chr_II.g5583</name>
    <name evidence="1" type="ORF">B9Z55_005583</name>
</gene>